<dbReference type="SUPFAM" id="SSF50985">
    <property type="entry name" value="RCC1/BLIP-II"/>
    <property type="match status" value="1"/>
</dbReference>
<dbReference type="EMBL" id="CP000020">
    <property type="protein sequence ID" value="AAW85752.1"/>
    <property type="molecule type" value="Genomic_DNA"/>
</dbReference>
<reference evidence="1 2" key="2">
    <citation type="journal article" date="2008" name="BMC Genomics">
        <title>Comparative genomics-based investigation of resequencing targets in Vibrio fischeri: focus on point miscalls and artefactual expansions.</title>
        <authorList>
            <person name="Mandel M.J."/>
            <person name="Stabb E.V."/>
            <person name="Ruby E.G."/>
        </authorList>
    </citation>
    <scope>NUCLEOTIDE SEQUENCE [LARGE SCALE GENOMIC DNA]</scope>
    <source>
        <strain evidence="2">ATCC 700601 / ES114</strain>
    </source>
</reference>
<dbReference type="HOGENOM" id="CLU_427533_0_0_6"/>
<dbReference type="OrthoDB" id="6461088at2"/>
<dbReference type="EnsemblBacteria" id="AAW85752">
    <property type="protein sequence ID" value="AAW85752"/>
    <property type="gene ID" value="VF_1257"/>
</dbReference>
<protein>
    <submittedName>
        <fullName evidence="1">Uncharacterized protein</fullName>
    </submittedName>
</protein>
<dbReference type="Proteomes" id="UP000000537">
    <property type="component" value="Chromosome I"/>
</dbReference>
<accession>Q5E5E4</accession>
<reference evidence="1 2" key="1">
    <citation type="journal article" date="2005" name="Proc. Natl. Acad. Sci. U.S.A.">
        <title>Complete genome sequence of Vibrio fischeri: a symbiotic bacterium with pathogenic congeners.</title>
        <authorList>
            <person name="Ruby E.G."/>
            <person name="Urbanowski M."/>
            <person name="Campbell J."/>
            <person name="Dunn A."/>
            <person name="Faini M."/>
            <person name="Gunsalus R."/>
            <person name="Lostroh P."/>
            <person name="Lupp C."/>
            <person name="McCann J."/>
            <person name="Millikan D."/>
            <person name="Schaefer A."/>
            <person name="Stabb E."/>
            <person name="Stevens A."/>
            <person name="Visick K."/>
            <person name="Whistler C."/>
            <person name="Greenberg E.P."/>
        </authorList>
    </citation>
    <scope>NUCLEOTIDE SEQUENCE [LARGE SCALE GENOMIC DNA]</scope>
    <source>
        <strain evidence="2">ATCC 700601 / ES114</strain>
    </source>
</reference>
<organism evidence="1 2">
    <name type="scientific">Aliivibrio fischeri (strain ATCC 700601 / ES114)</name>
    <name type="common">Vibrio fischeri</name>
    <dbReference type="NCBI Taxonomy" id="312309"/>
    <lineage>
        <taxon>Bacteria</taxon>
        <taxon>Pseudomonadati</taxon>
        <taxon>Pseudomonadota</taxon>
        <taxon>Gammaproteobacteria</taxon>
        <taxon>Vibrionales</taxon>
        <taxon>Vibrionaceae</taxon>
        <taxon>Aliivibrio</taxon>
    </lineage>
</organism>
<dbReference type="eggNOG" id="COG5184">
    <property type="taxonomic scope" value="Bacteria"/>
</dbReference>
<evidence type="ECO:0000313" key="2">
    <source>
        <dbReference type="Proteomes" id="UP000000537"/>
    </source>
</evidence>
<keyword evidence="2" id="KW-1185">Reference proteome</keyword>
<gene>
    <name evidence="1" type="ordered locus">VF_1257</name>
</gene>
<evidence type="ECO:0000313" key="1">
    <source>
        <dbReference type="EMBL" id="AAW85752.1"/>
    </source>
</evidence>
<name>Q5E5E4_ALIF1</name>
<dbReference type="InterPro" id="IPR009091">
    <property type="entry name" value="RCC1/BLIP-II"/>
</dbReference>
<dbReference type="AlphaFoldDB" id="Q5E5E4"/>
<dbReference type="KEGG" id="vfi:VF_1257"/>
<sequence length="664" mass="74326">MSIITLFDYKTAHIFILIKIELYIMKHILTALLALSLFGCGGDSSSDNKAVVNHVTTPEKTVNLDGISLKSTIYPDKINDYSNRDHLKVVFSTDNITDGSETISCNWMIDNITVSNDCEYQLKENEHLSPIIVSAQLNYKEQVTEPFIKTFTKAFPIQQVENSYSKVTLLNTGQVIEWNHILDGEYAYQAERRFEKIPSIDNHQFIAIYAHANAFSGIKNNGNFYLWGPKIKDNVDLIDAINAEGVKKVTSANNYFSILTNTGNVYIIGSTKGTTKKLTIDNGIDMLTSESSTIIQTEEDKACLIEDSGKISCSDIQGDIKNLVELKYDYKGNYALLTDQGNLYRWGKLAKAQGELVSQNVENIIANDSAFAFLRLDGTVGAWGSRTQGGEFIYDYYSFEQTYFKASKKCVPVKNDEPDYDSSDIYDPDYEPAYDPICGRGYEQVSIPAYYSPEKKHSEHKLDTELTNVKKIVGASGSFAALTLDGDVITWGTIFSGGNIYSDKVNHANELTNIVDIKTNTSGYSTIRQDGDITSWQGIWDIAAEIQFGEYIKYYYYDQNRPSHVGFSDAFIKASPDSVTSFTSNEGAYLLTEEAKREPSPHFILNSWGFKELGASLTNIKLPGKVDKVFSHKTGFTIYTDQGHIYNIDVPNEIAVLKKIETTI</sequence>
<proteinExistence type="predicted"/>
<dbReference type="PATRIC" id="fig|312309.11.peg.1265"/>
<dbReference type="STRING" id="312309.VF_1257"/>
<dbReference type="Gene3D" id="2.130.10.30">
    <property type="entry name" value="Regulator of chromosome condensation 1/beta-lactamase-inhibitor protein II"/>
    <property type="match status" value="2"/>
</dbReference>